<dbReference type="EMBL" id="LR900891">
    <property type="protein sequence ID" value="CAD7247194.1"/>
    <property type="molecule type" value="Genomic_DNA"/>
</dbReference>
<dbReference type="InterPro" id="IPR006767">
    <property type="entry name" value="Cwf19-like_C_dom-2"/>
</dbReference>
<evidence type="ECO:0000256" key="1">
    <source>
        <dbReference type="ARBA" id="ARBA00006795"/>
    </source>
</evidence>
<dbReference type="InterPro" id="IPR006768">
    <property type="entry name" value="Cwf19-like_C_dom-1"/>
</dbReference>
<dbReference type="Gene3D" id="3.30.428.10">
    <property type="entry name" value="HIT-like"/>
    <property type="match status" value="1"/>
</dbReference>
<evidence type="ECO:0000313" key="6">
    <source>
        <dbReference type="Proteomes" id="UP000677054"/>
    </source>
</evidence>
<dbReference type="EMBL" id="CAJPEV010001374">
    <property type="protein sequence ID" value="CAG0892299.1"/>
    <property type="molecule type" value="Genomic_DNA"/>
</dbReference>
<dbReference type="SUPFAM" id="SSF56300">
    <property type="entry name" value="Metallo-dependent phosphatases"/>
    <property type="match status" value="1"/>
</dbReference>
<comment type="similarity">
    <text evidence="1">Belongs to the CWF19 family.</text>
</comment>
<reference evidence="5" key="1">
    <citation type="submission" date="2020-11" db="EMBL/GenBank/DDBJ databases">
        <authorList>
            <person name="Tran Van P."/>
        </authorList>
    </citation>
    <scope>NUCLEOTIDE SEQUENCE</scope>
</reference>
<dbReference type="SUPFAM" id="SSF54197">
    <property type="entry name" value="HIT-like"/>
    <property type="match status" value="1"/>
</dbReference>
<sequence length="696" mass="77934">MAKVLVCGQVDEGKGEALVKKVQSVVKKSGPFEFLVCLGWYEHDPVLQRILSGETKLLMPLMILGGDPSKDTDNVTFLADSGVIKTPAGILVAYQTDVALGDDISQCDMFISRETDLGLAQKLSAKYHFSSSKESFEESLLGALRHISLPLVGSPQAEKWIYAFSMAPVRSQVPAKTKNMKILLCGDVQGQFETFLKRVMSVNSKSGPFDLLLCVGNFFASATKEQDVKVDIPVPTYILGPNSAEVTHLFKDIEGYEMGSNLTYLGKSGILTTPTGLKIAYLSGIEATTSSPCTFTYGDLKRFEVECQLSVSAGVDILLTSPWPRDVTRYAADVNYEHSSGLVSHLAVALKPRYHFAALNNVFYERLPYRNHIVLQEQDRPVTRFIGLAAVGNRNKDRWLYALNLTPMCHLDLKELRRQPPDVTESPYKSLPAPVKESVKEEARQQFFYDMSSPRGRGRGGKRGRDFAHEGHGGKRGPPQSYQKGPCWFCLSNAEVDKSLIVSIGESVYMTLAKGGLLEDHILLIPIDHEQSLSALCPETQREVEMFKVALQQFFSKQGKSIVIFERNYRTSHLNLQVVPIPKSKEAKLESAVQDISTRYEMELVQLPEFASLKQIAPQGVPYFYMELPGGKRLYYKIQSRFPLQFGREVLAHKDVLDLEDRVDWRACEIPREVEDSLTKKFRDAFQPFDPSQSQN</sequence>
<dbReference type="GO" id="GO:0000398">
    <property type="term" value="P:mRNA splicing, via spliceosome"/>
    <property type="evidence" value="ECO:0007669"/>
    <property type="project" value="TreeGrafter"/>
</dbReference>
<dbReference type="InterPro" id="IPR029052">
    <property type="entry name" value="Metallo-depent_PP-like"/>
</dbReference>
<accession>A0A7R9A5L1</accession>
<evidence type="ECO:0000256" key="2">
    <source>
        <dbReference type="SAM" id="MobiDB-lite"/>
    </source>
</evidence>
<dbReference type="Pfam" id="PF04677">
    <property type="entry name" value="CwfJ_C_1"/>
    <property type="match status" value="1"/>
</dbReference>
<evidence type="ECO:0000313" key="5">
    <source>
        <dbReference type="EMBL" id="CAD7247194.1"/>
    </source>
</evidence>
<dbReference type="InterPro" id="IPR040194">
    <property type="entry name" value="Cwf19-like"/>
</dbReference>
<organism evidence="5">
    <name type="scientific">Darwinula stevensoni</name>
    <dbReference type="NCBI Taxonomy" id="69355"/>
    <lineage>
        <taxon>Eukaryota</taxon>
        <taxon>Metazoa</taxon>
        <taxon>Ecdysozoa</taxon>
        <taxon>Arthropoda</taxon>
        <taxon>Crustacea</taxon>
        <taxon>Oligostraca</taxon>
        <taxon>Ostracoda</taxon>
        <taxon>Podocopa</taxon>
        <taxon>Podocopida</taxon>
        <taxon>Darwinulocopina</taxon>
        <taxon>Darwinuloidea</taxon>
        <taxon>Darwinulidae</taxon>
        <taxon>Darwinula</taxon>
    </lineage>
</organism>
<dbReference type="Proteomes" id="UP000677054">
    <property type="component" value="Unassembled WGS sequence"/>
</dbReference>
<evidence type="ECO:0008006" key="7">
    <source>
        <dbReference type="Google" id="ProtNLM"/>
    </source>
</evidence>
<feature type="domain" description="Cwf19-like protein C-terminal" evidence="3">
    <location>
        <begin position="604"/>
        <end position="690"/>
    </location>
</feature>
<dbReference type="PANTHER" id="PTHR12072">
    <property type="entry name" value="CWF19, CELL CYCLE CONTROL PROTEIN"/>
    <property type="match status" value="1"/>
</dbReference>
<dbReference type="CDD" id="cd07380">
    <property type="entry name" value="MPP_CWF19_N"/>
    <property type="match status" value="1"/>
</dbReference>
<dbReference type="PANTHER" id="PTHR12072:SF4">
    <property type="entry name" value="CWF19-LIKE PROTEIN 1"/>
    <property type="match status" value="1"/>
</dbReference>
<dbReference type="OrthoDB" id="444325at2759"/>
<dbReference type="AlphaFoldDB" id="A0A7R9A5L1"/>
<evidence type="ECO:0000259" key="4">
    <source>
        <dbReference type="Pfam" id="PF04677"/>
    </source>
</evidence>
<dbReference type="InterPro" id="IPR036265">
    <property type="entry name" value="HIT-like_sf"/>
</dbReference>
<feature type="compositionally biased region" description="Basic and acidic residues" evidence="2">
    <location>
        <begin position="463"/>
        <end position="473"/>
    </location>
</feature>
<feature type="domain" description="Cwf19-like C-terminal" evidence="4">
    <location>
        <begin position="482"/>
        <end position="591"/>
    </location>
</feature>
<dbReference type="GO" id="GO:0061632">
    <property type="term" value="F:RNA lariat debranching enzyme activator activity"/>
    <property type="evidence" value="ECO:0007669"/>
    <property type="project" value="TreeGrafter"/>
</dbReference>
<dbReference type="GO" id="GO:0071014">
    <property type="term" value="C:post-mRNA release spliceosomal complex"/>
    <property type="evidence" value="ECO:0007669"/>
    <property type="project" value="TreeGrafter"/>
</dbReference>
<name>A0A7R9A5L1_9CRUS</name>
<feature type="region of interest" description="Disordered" evidence="2">
    <location>
        <begin position="450"/>
        <end position="480"/>
    </location>
</feature>
<dbReference type="Pfam" id="PF04676">
    <property type="entry name" value="CwfJ_C_2"/>
    <property type="match status" value="1"/>
</dbReference>
<evidence type="ECO:0000259" key="3">
    <source>
        <dbReference type="Pfam" id="PF04676"/>
    </source>
</evidence>
<gene>
    <name evidence="5" type="ORF">DSTB1V02_LOCUS7028</name>
</gene>
<proteinExistence type="inferred from homology"/>
<keyword evidence="6" id="KW-1185">Reference proteome</keyword>
<protein>
    <recommendedName>
        <fullName evidence="7">CWF19-like protein 1</fullName>
    </recommendedName>
</protein>